<evidence type="ECO:0000313" key="3">
    <source>
        <dbReference type="Proteomes" id="UP000752012"/>
    </source>
</evidence>
<gene>
    <name evidence="2" type="ORF">HCN83_04755</name>
</gene>
<protein>
    <submittedName>
        <fullName evidence="2">Uncharacterized protein</fullName>
    </submittedName>
</protein>
<keyword evidence="1" id="KW-1133">Transmembrane helix</keyword>
<evidence type="ECO:0000313" key="2">
    <source>
        <dbReference type="EMBL" id="NJP36892.1"/>
    </source>
</evidence>
<feature type="transmembrane region" description="Helical" evidence="1">
    <location>
        <begin position="133"/>
        <end position="153"/>
    </location>
</feature>
<feature type="transmembrane region" description="Helical" evidence="1">
    <location>
        <begin position="70"/>
        <end position="86"/>
    </location>
</feature>
<dbReference type="RefSeq" id="WP_168005188.1">
    <property type="nucleotide sequence ID" value="NZ_JAATHJ010000005.1"/>
</dbReference>
<organism evidence="2 3">
    <name type="scientific">Alkalicoccus luteus</name>
    <dbReference type="NCBI Taxonomy" id="1237094"/>
    <lineage>
        <taxon>Bacteria</taxon>
        <taxon>Bacillati</taxon>
        <taxon>Bacillota</taxon>
        <taxon>Bacilli</taxon>
        <taxon>Bacillales</taxon>
        <taxon>Bacillaceae</taxon>
        <taxon>Alkalicoccus</taxon>
    </lineage>
</organism>
<evidence type="ECO:0000256" key="1">
    <source>
        <dbReference type="SAM" id="Phobius"/>
    </source>
</evidence>
<dbReference type="EMBL" id="JAATHJ010000005">
    <property type="protein sequence ID" value="NJP36892.1"/>
    <property type="molecule type" value="Genomic_DNA"/>
</dbReference>
<sequence length="240" mass="27073">MLGPMFVVAAFLAVQVFANKIISSSSLGKIKWVSLAGGIAVSYIFVYILPSLHHEQEEFGDTAFELAMESELYLFGLVGIVVFYTLTKAAERDRYKRGASVEDRFFFVQTSLFFMYNMLISYIMFAADQSLEQLIFYSVAVGLHFMTVAHDLFRENETKYRKYGRFMLAGGIFIGYLIATITPYSAVTLSIVFSFVSGAIMFNVIKHELPSEESAHLPTFVSAAFVYSTVTVLLKLFLDW</sequence>
<accession>A0A969TUB7</accession>
<name>A0A969TUB7_9BACI</name>
<reference evidence="2 3" key="1">
    <citation type="submission" date="2020-03" db="EMBL/GenBank/DDBJ databases">
        <title>Assessment of the enzymatic potential of alkaline-tolerant lipase obtained from Bacillus luteus H11 (technogenic soil) for the bioremediation of saline soils contaminated with petroleum substances.</title>
        <authorList>
            <person name="Kalwasinska A."/>
        </authorList>
    </citation>
    <scope>NUCLEOTIDE SEQUENCE [LARGE SCALE GENOMIC DNA]</scope>
    <source>
        <strain evidence="2 3">H11</strain>
    </source>
</reference>
<dbReference type="AlphaFoldDB" id="A0A969TUB7"/>
<keyword evidence="3" id="KW-1185">Reference proteome</keyword>
<keyword evidence="1" id="KW-0472">Membrane</keyword>
<dbReference type="Proteomes" id="UP000752012">
    <property type="component" value="Unassembled WGS sequence"/>
</dbReference>
<feature type="transmembrane region" description="Helical" evidence="1">
    <location>
        <begin position="30"/>
        <end position="50"/>
    </location>
</feature>
<comment type="caution">
    <text evidence="2">The sequence shown here is derived from an EMBL/GenBank/DDBJ whole genome shotgun (WGS) entry which is preliminary data.</text>
</comment>
<feature type="transmembrane region" description="Helical" evidence="1">
    <location>
        <begin position="217"/>
        <end position="238"/>
    </location>
</feature>
<keyword evidence="1" id="KW-0812">Transmembrane</keyword>
<proteinExistence type="predicted"/>
<feature type="transmembrane region" description="Helical" evidence="1">
    <location>
        <begin position="106"/>
        <end position="127"/>
    </location>
</feature>
<feature type="transmembrane region" description="Helical" evidence="1">
    <location>
        <begin position="6"/>
        <end position="23"/>
    </location>
</feature>